<keyword evidence="4" id="KW-0804">Transcription</keyword>
<dbReference type="Pfam" id="PF02362">
    <property type="entry name" value="B3"/>
    <property type="match status" value="1"/>
</dbReference>
<dbReference type="InterPro" id="IPR003340">
    <property type="entry name" value="B3_DNA-bd"/>
</dbReference>
<dbReference type="GO" id="GO:0003677">
    <property type="term" value="F:DNA binding"/>
    <property type="evidence" value="ECO:0007669"/>
    <property type="project" value="UniProtKB-KW"/>
</dbReference>
<reference evidence="7" key="2">
    <citation type="submission" date="2018-03" db="EMBL/GenBank/DDBJ databases">
        <title>The Triticum urartu genome reveals the dynamic nature of wheat genome evolution.</title>
        <authorList>
            <person name="Ling H."/>
            <person name="Ma B."/>
            <person name="Shi X."/>
            <person name="Liu H."/>
            <person name="Dong L."/>
            <person name="Sun H."/>
            <person name="Cao Y."/>
            <person name="Gao Q."/>
            <person name="Zheng S."/>
            <person name="Li Y."/>
            <person name="Yu Y."/>
            <person name="Du H."/>
            <person name="Qi M."/>
            <person name="Li Y."/>
            <person name="Yu H."/>
            <person name="Cui Y."/>
            <person name="Wang N."/>
            <person name="Chen C."/>
            <person name="Wu H."/>
            <person name="Zhao Y."/>
            <person name="Zhang J."/>
            <person name="Li Y."/>
            <person name="Zhou W."/>
            <person name="Zhang B."/>
            <person name="Hu W."/>
            <person name="Eijk M."/>
            <person name="Tang J."/>
            <person name="Witsenboer H."/>
            <person name="Zhao S."/>
            <person name="Li Z."/>
            <person name="Zhang A."/>
            <person name="Wang D."/>
            <person name="Liang C."/>
        </authorList>
    </citation>
    <scope>NUCLEOTIDE SEQUENCE [LARGE SCALE GENOMIC DNA]</scope>
    <source>
        <strain evidence="7">cv. G1812</strain>
    </source>
</reference>
<dbReference type="Gene3D" id="2.40.330.10">
    <property type="entry name" value="DNA-binding pseudobarrel domain"/>
    <property type="match status" value="1"/>
</dbReference>
<evidence type="ECO:0000313" key="7">
    <source>
        <dbReference type="EnsemblPlants" id="TuG1812G0100000579.01.T01"/>
    </source>
</evidence>
<organism evidence="7 8">
    <name type="scientific">Triticum urartu</name>
    <name type="common">Red wild einkorn</name>
    <name type="synonym">Crithodium urartu</name>
    <dbReference type="NCBI Taxonomy" id="4572"/>
    <lineage>
        <taxon>Eukaryota</taxon>
        <taxon>Viridiplantae</taxon>
        <taxon>Streptophyta</taxon>
        <taxon>Embryophyta</taxon>
        <taxon>Tracheophyta</taxon>
        <taxon>Spermatophyta</taxon>
        <taxon>Magnoliopsida</taxon>
        <taxon>Liliopsida</taxon>
        <taxon>Poales</taxon>
        <taxon>Poaceae</taxon>
        <taxon>BOP clade</taxon>
        <taxon>Pooideae</taxon>
        <taxon>Triticodae</taxon>
        <taxon>Triticeae</taxon>
        <taxon>Triticinae</taxon>
        <taxon>Triticum</taxon>
    </lineage>
</organism>
<dbReference type="EnsemblPlants" id="TuG1812G0100000579.01.T01">
    <property type="protein sequence ID" value="TuG1812G0100000579.01.T01"/>
    <property type="gene ID" value="TuG1812G0100000579.01"/>
</dbReference>
<keyword evidence="3" id="KW-0238">DNA-binding</keyword>
<dbReference type="GO" id="GO:0005634">
    <property type="term" value="C:nucleus"/>
    <property type="evidence" value="ECO:0007669"/>
    <property type="project" value="UniProtKB-SubCell"/>
</dbReference>
<dbReference type="SUPFAM" id="SSF101936">
    <property type="entry name" value="DNA-binding pseudobarrel domain"/>
    <property type="match status" value="1"/>
</dbReference>
<feature type="domain" description="TF-B3" evidence="6">
    <location>
        <begin position="19"/>
        <end position="119"/>
    </location>
</feature>
<name>A0A8R7JXF9_TRIUA</name>
<evidence type="ECO:0000256" key="3">
    <source>
        <dbReference type="ARBA" id="ARBA00023125"/>
    </source>
</evidence>
<keyword evidence="5" id="KW-0539">Nucleus</keyword>
<reference evidence="7" key="3">
    <citation type="submission" date="2022-06" db="UniProtKB">
        <authorList>
            <consortium name="EnsemblPlants"/>
        </authorList>
    </citation>
    <scope>IDENTIFICATION</scope>
</reference>
<dbReference type="InterPro" id="IPR015300">
    <property type="entry name" value="DNA-bd_pseudobarrel_sf"/>
</dbReference>
<evidence type="ECO:0000256" key="2">
    <source>
        <dbReference type="ARBA" id="ARBA00023015"/>
    </source>
</evidence>
<evidence type="ECO:0000313" key="8">
    <source>
        <dbReference type="Proteomes" id="UP000015106"/>
    </source>
</evidence>
<sequence length="139" mass="15685">MERVNTLIQKVKPETTVFVATMRRCDVQLPSPLLIISKEPTLAAAAHFPHENGAVTLEMPGKTEKWRPRFFIEKDTRMLVGNWLDFVCDNQVQAGDISIFVLAKGGERHTFTVHIVFAEASHCRGVKRVRSTHDSPVTM</sequence>
<evidence type="ECO:0000256" key="5">
    <source>
        <dbReference type="ARBA" id="ARBA00023242"/>
    </source>
</evidence>
<evidence type="ECO:0000259" key="6">
    <source>
        <dbReference type="PROSITE" id="PS50863"/>
    </source>
</evidence>
<evidence type="ECO:0000256" key="4">
    <source>
        <dbReference type="ARBA" id="ARBA00023163"/>
    </source>
</evidence>
<dbReference type="CDD" id="cd10017">
    <property type="entry name" value="B3_DNA"/>
    <property type="match status" value="1"/>
</dbReference>
<keyword evidence="8" id="KW-1185">Reference proteome</keyword>
<evidence type="ECO:0000256" key="1">
    <source>
        <dbReference type="ARBA" id="ARBA00004123"/>
    </source>
</evidence>
<reference evidence="8" key="1">
    <citation type="journal article" date="2013" name="Nature">
        <title>Draft genome of the wheat A-genome progenitor Triticum urartu.</title>
        <authorList>
            <person name="Ling H.Q."/>
            <person name="Zhao S."/>
            <person name="Liu D."/>
            <person name="Wang J."/>
            <person name="Sun H."/>
            <person name="Zhang C."/>
            <person name="Fan H."/>
            <person name="Li D."/>
            <person name="Dong L."/>
            <person name="Tao Y."/>
            <person name="Gao C."/>
            <person name="Wu H."/>
            <person name="Li Y."/>
            <person name="Cui Y."/>
            <person name="Guo X."/>
            <person name="Zheng S."/>
            <person name="Wang B."/>
            <person name="Yu K."/>
            <person name="Liang Q."/>
            <person name="Yang W."/>
            <person name="Lou X."/>
            <person name="Chen J."/>
            <person name="Feng M."/>
            <person name="Jian J."/>
            <person name="Zhang X."/>
            <person name="Luo G."/>
            <person name="Jiang Y."/>
            <person name="Liu J."/>
            <person name="Wang Z."/>
            <person name="Sha Y."/>
            <person name="Zhang B."/>
            <person name="Wu H."/>
            <person name="Tang D."/>
            <person name="Shen Q."/>
            <person name="Xue P."/>
            <person name="Zou S."/>
            <person name="Wang X."/>
            <person name="Liu X."/>
            <person name="Wang F."/>
            <person name="Yang Y."/>
            <person name="An X."/>
            <person name="Dong Z."/>
            <person name="Zhang K."/>
            <person name="Zhang X."/>
            <person name="Luo M.C."/>
            <person name="Dvorak J."/>
            <person name="Tong Y."/>
            <person name="Wang J."/>
            <person name="Yang H."/>
            <person name="Li Z."/>
            <person name="Wang D."/>
            <person name="Zhang A."/>
            <person name="Wang J."/>
        </authorList>
    </citation>
    <scope>NUCLEOTIDE SEQUENCE</scope>
    <source>
        <strain evidence="8">cv. G1812</strain>
    </source>
</reference>
<comment type="subcellular location">
    <subcellularLocation>
        <location evidence="1">Nucleus</location>
    </subcellularLocation>
</comment>
<dbReference type="Gramene" id="TuG1812G0100000579.01.T01">
    <property type="protein sequence ID" value="TuG1812G0100000579.01.T01"/>
    <property type="gene ID" value="TuG1812G0100000579.01"/>
</dbReference>
<proteinExistence type="predicted"/>
<dbReference type="Proteomes" id="UP000015106">
    <property type="component" value="Chromosome 1"/>
</dbReference>
<accession>A0A8R7JXF9</accession>
<protein>
    <recommendedName>
        <fullName evidence="6">TF-B3 domain-containing protein</fullName>
    </recommendedName>
</protein>
<dbReference type="AlphaFoldDB" id="A0A8R7JXF9"/>
<keyword evidence="2" id="KW-0805">Transcription regulation</keyword>
<dbReference type="PROSITE" id="PS50863">
    <property type="entry name" value="B3"/>
    <property type="match status" value="1"/>
</dbReference>